<reference evidence="2" key="1">
    <citation type="submission" date="2025-08" db="UniProtKB">
        <authorList>
            <consortium name="RefSeq"/>
        </authorList>
    </citation>
    <scope>IDENTIFICATION</scope>
    <source>
        <tissue evidence="2">Muscle</tissue>
    </source>
</reference>
<dbReference type="GeneID" id="111087030"/>
<evidence type="ECO:0000313" key="1">
    <source>
        <dbReference type="Proteomes" id="UP000694941"/>
    </source>
</evidence>
<proteinExistence type="predicted"/>
<protein>
    <submittedName>
        <fullName evidence="2">Uncharacterized protein LOC111087030 isoform X1</fullName>
    </submittedName>
</protein>
<name>A0ABM1SW83_LIMPO</name>
<gene>
    <name evidence="2" type="primary">LOC111087030</name>
</gene>
<dbReference type="RefSeq" id="XP_022247889.1">
    <property type="nucleotide sequence ID" value="XM_022392181.1"/>
</dbReference>
<evidence type="ECO:0000313" key="2">
    <source>
        <dbReference type="RefSeq" id="XP_022247889.1"/>
    </source>
</evidence>
<keyword evidence="1" id="KW-1185">Reference proteome</keyword>
<organism evidence="1 2">
    <name type="scientific">Limulus polyphemus</name>
    <name type="common">Atlantic horseshoe crab</name>
    <dbReference type="NCBI Taxonomy" id="6850"/>
    <lineage>
        <taxon>Eukaryota</taxon>
        <taxon>Metazoa</taxon>
        <taxon>Ecdysozoa</taxon>
        <taxon>Arthropoda</taxon>
        <taxon>Chelicerata</taxon>
        <taxon>Merostomata</taxon>
        <taxon>Xiphosura</taxon>
        <taxon>Limulidae</taxon>
        <taxon>Limulus</taxon>
    </lineage>
</organism>
<sequence>MKRLMIFTLVDEFVLPHEHQLSISKGCHDVSRICWQEATGIRTIEISDEGRLRRSTDGTNRRPRDAIKVNCEAFNQIMTTGECELLQDVEEGPSIFHFNTENHLYLKVSGTLSFEVTSVELCLVFVNHIVTISGISIEFFVELFVKNK</sequence>
<dbReference type="Proteomes" id="UP000694941">
    <property type="component" value="Unplaced"/>
</dbReference>
<accession>A0ABM1SW83</accession>